<sequence>MTTRSRIAFLVACSAAALGLATAPSFAAGAPAAQSASQHAGKKMSSHHAKSPAGHAQVTKMHKKQAKPGKAAS</sequence>
<reference evidence="4" key="1">
    <citation type="journal article" date="2019" name="Int. J. Syst. Evol. Microbiol.">
        <title>The Global Catalogue of Microorganisms (GCM) 10K type strain sequencing project: providing services to taxonomists for standard genome sequencing and annotation.</title>
        <authorList>
            <consortium name="The Broad Institute Genomics Platform"/>
            <consortium name="The Broad Institute Genome Sequencing Center for Infectious Disease"/>
            <person name="Wu L."/>
            <person name="Ma J."/>
        </authorList>
    </citation>
    <scope>NUCLEOTIDE SEQUENCE [LARGE SCALE GENOMIC DNA]</scope>
    <source>
        <strain evidence="4">JCM 16240</strain>
    </source>
</reference>
<feature type="chain" id="PRO_5045784866" evidence="2">
    <location>
        <begin position="28"/>
        <end position="73"/>
    </location>
</feature>
<feature type="signal peptide" evidence="2">
    <location>
        <begin position="1"/>
        <end position="27"/>
    </location>
</feature>
<name>A0ABP3D387_9BURK</name>
<feature type="compositionally biased region" description="Low complexity" evidence="1">
    <location>
        <begin position="28"/>
        <end position="39"/>
    </location>
</feature>
<organism evidence="3 4">
    <name type="scientific">Castellaniella daejeonensis</name>
    <dbReference type="NCBI Taxonomy" id="659013"/>
    <lineage>
        <taxon>Bacteria</taxon>
        <taxon>Pseudomonadati</taxon>
        <taxon>Pseudomonadota</taxon>
        <taxon>Betaproteobacteria</taxon>
        <taxon>Burkholderiales</taxon>
        <taxon>Alcaligenaceae</taxon>
        <taxon>Castellaniella</taxon>
    </lineage>
</organism>
<accession>A0ABP3D387</accession>
<evidence type="ECO:0000256" key="1">
    <source>
        <dbReference type="SAM" id="MobiDB-lite"/>
    </source>
</evidence>
<evidence type="ECO:0000313" key="4">
    <source>
        <dbReference type="Proteomes" id="UP001501176"/>
    </source>
</evidence>
<dbReference type="PROSITE" id="PS51318">
    <property type="entry name" value="TAT"/>
    <property type="match status" value="1"/>
</dbReference>
<feature type="region of interest" description="Disordered" evidence="1">
    <location>
        <begin position="28"/>
        <end position="73"/>
    </location>
</feature>
<dbReference type="EMBL" id="BAAAFN010000007">
    <property type="protein sequence ID" value="GAA0222277.1"/>
    <property type="molecule type" value="Genomic_DNA"/>
</dbReference>
<proteinExistence type="predicted"/>
<dbReference type="RefSeq" id="WP_325123660.1">
    <property type="nucleotide sequence ID" value="NZ_BAAAFN010000007.1"/>
</dbReference>
<evidence type="ECO:0000256" key="2">
    <source>
        <dbReference type="SAM" id="SignalP"/>
    </source>
</evidence>
<feature type="compositionally biased region" description="Basic residues" evidence="1">
    <location>
        <begin position="40"/>
        <end position="50"/>
    </location>
</feature>
<gene>
    <name evidence="3" type="ORF">GCM10009125_09230</name>
</gene>
<comment type="caution">
    <text evidence="3">The sequence shown here is derived from an EMBL/GenBank/DDBJ whole genome shotgun (WGS) entry which is preliminary data.</text>
</comment>
<dbReference type="InterPro" id="IPR006311">
    <property type="entry name" value="TAT_signal"/>
</dbReference>
<keyword evidence="2" id="KW-0732">Signal</keyword>
<dbReference type="Proteomes" id="UP001501176">
    <property type="component" value="Unassembled WGS sequence"/>
</dbReference>
<protein>
    <submittedName>
        <fullName evidence="3">Uncharacterized protein</fullName>
    </submittedName>
</protein>
<evidence type="ECO:0000313" key="3">
    <source>
        <dbReference type="EMBL" id="GAA0222277.1"/>
    </source>
</evidence>
<keyword evidence="4" id="KW-1185">Reference proteome</keyword>